<accession>A0A6J7TEF1</accession>
<name>A0A6J7TEF1_9ZZZZ</name>
<gene>
    <name evidence="2" type="ORF">UFOPK4275_00965</name>
</gene>
<organism evidence="2">
    <name type="scientific">freshwater metagenome</name>
    <dbReference type="NCBI Taxonomy" id="449393"/>
    <lineage>
        <taxon>unclassified sequences</taxon>
        <taxon>metagenomes</taxon>
        <taxon>ecological metagenomes</taxon>
    </lineage>
</organism>
<sequence>MRGKLERYWGNHHGFAFNDRPAYDAVADQRHWEVLLDLFARNLGSSV</sequence>
<feature type="domain" description="Dienelactone hydrolase" evidence="1">
    <location>
        <begin position="4"/>
        <end position="41"/>
    </location>
</feature>
<dbReference type="InterPro" id="IPR002925">
    <property type="entry name" value="Dienelactn_hydro"/>
</dbReference>
<evidence type="ECO:0000313" key="2">
    <source>
        <dbReference type="EMBL" id="CAB5052279.1"/>
    </source>
</evidence>
<dbReference type="GO" id="GO:0016787">
    <property type="term" value="F:hydrolase activity"/>
    <property type="evidence" value="ECO:0007669"/>
    <property type="project" value="InterPro"/>
</dbReference>
<evidence type="ECO:0000259" key="1">
    <source>
        <dbReference type="Pfam" id="PF01738"/>
    </source>
</evidence>
<proteinExistence type="predicted"/>
<reference evidence="2" key="1">
    <citation type="submission" date="2020-05" db="EMBL/GenBank/DDBJ databases">
        <authorList>
            <person name="Chiriac C."/>
            <person name="Salcher M."/>
            <person name="Ghai R."/>
            <person name="Kavagutti S V."/>
        </authorList>
    </citation>
    <scope>NUCLEOTIDE SEQUENCE</scope>
</reference>
<protein>
    <submittedName>
        <fullName evidence="2">Unannotated protein</fullName>
    </submittedName>
</protein>
<dbReference type="EMBL" id="CAFBQJ010000181">
    <property type="protein sequence ID" value="CAB5052279.1"/>
    <property type="molecule type" value="Genomic_DNA"/>
</dbReference>
<dbReference type="Pfam" id="PF01738">
    <property type="entry name" value="DLH"/>
    <property type="match status" value="1"/>
</dbReference>
<dbReference type="AlphaFoldDB" id="A0A6J7TEF1"/>